<dbReference type="InterPro" id="IPR016071">
    <property type="entry name" value="Staphylococal_nuclease_OB-fold"/>
</dbReference>
<evidence type="ECO:0000313" key="2">
    <source>
        <dbReference type="EMBL" id="PHP68490.1"/>
    </source>
</evidence>
<keyword evidence="3" id="KW-1185">Reference proteome</keyword>
<dbReference type="OrthoDB" id="7469880at2"/>
<gene>
    <name evidence="2" type="ORF">CSC94_00320</name>
</gene>
<reference evidence="2 3" key="1">
    <citation type="submission" date="2017-10" db="EMBL/GenBank/DDBJ databases">
        <title>Sedimentibacterium mangrovi gen. nov., sp. nov., a novel member of family Phyllobacteriacea isolated from mangrove sediment.</title>
        <authorList>
            <person name="Liao H."/>
            <person name="Tian Y."/>
        </authorList>
    </citation>
    <scope>NUCLEOTIDE SEQUENCE [LARGE SCALE GENOMIC DNA]</scope>
    <source>
        <strain evidence="2 3">X9-2-2</strain>
    </source>
</reference>
<accession>A0A2G1QSP9</accession>
<dbReference type="InterPro" id="IPR035437">
    <property type="entry name" value="SNase_OB-fold_sf"/>
</dbReference>
<dbReference type="SMART" id="SM00318">
    <property type="entry name" value="SNc"/>
    <property type="match status" value="1"/>
</dbReference>
<name>A0A2G1QSP9_9HYPH</name>
<dbReference type="SUPFAM" id="SSF50199">
    <property type="entry name" value="Staphylococcal nuclease"/>
    <property type="match status" value="1"/>
</dbReference>
<organism evidence="2 3">
    <name type="scientific">Zhengella mangrovi</name>
    <dbReference type="NCBI Taxonomy" id="1982044"/>
    <lineage>
        <taxon>Bacteria</taxon>
        <taxon>Pseudomonadati</taxon>
        <taxon>Pseudomonadota</taxon>
        <taxon>Alphaproteobacteria</taxon>
        <taxon>Hyphomicrobiales</taxon>
        <taxon>Notoacmeibacteraceae</taxon>
        <taxon>Zhengella</taxon>
    </lineage>
</organism>
<dbReference type="RefSeq" id="WP_099302575.1">
    <property type="nucleotide sequence ID" value="NZ_PDVP01000001.1"/>
</dbReference>
<evidence type="ECO:0000313" key="3">
    <source>
        <dbReference type="Proteomes" id="UP000221168"/>
    </source>
</evidence>
<dbReference type="Proteomes" id="UP000221168">
    <property type="component" value="Unassembled WGS sequence"/>
</dbReference>
<evidence type="ECO:0000259" key="1">
    <source>
        <dbReference type="PROSITE" id="PS50830"/>
    </source>
</evidence>
<dbReference type="AlphaFoldDB" id="A0A2G1QSP9"/>
<proteinExistence type="predicted"/>
<feature type="domain" description="TNase-like" evidence="1">
    <location>
        <begin position="55"/>
        <end position="155"/>
    </location>
</feature>
<dbReference type="EMBL" id="PDVP01000001">
    <property type="protein sequence ID" value="PHP68490.1"/>
    <property type="molecule type" value="Genomic_DNA"/>
</dbReference>
<dbReference type="PROSITE" id="PS50830">
    <property type="entry name" value="TNASE_3"/>
    <property type="match status" value="1"/>
</dbReference>
<sequence>MGKHSRFTIRAAWLAWLASILIAALLLPAASQPGHPAEATRPDSAHFPPCAGGRRVTCVVDGDTVWLRGEKIRLEGIDAPELSNPGCRSEAALAEEARLRLAAILNAHSFVLTRHGKDRYGRTLGRFWIRNRTAGSMLVDAGLARVWTGRREPWC</sequence>
<comment type="caution">
    <text evidence="2">The sequence shown here is derived from an EMBL/GenBank/DDBJ whole genome shotgun (WGS) entry which is preliminary data.</text>
</comment>
<dbReference type="Gene3D" id="2.40.50.90">
    <property type="match status" value="1"/>
</dbReference>
<protein>
    <submittedName>
        <fullName evidence="2">Nuclease</fullName>
    </submittedName>
</protein>
<dbReference type="Pfam" id="PF00565">
    <property type="entry name" value="SNase"/>
    <property type="match status" value="1"/>
</dbReference>